<dbReference type="InterPro" id="IPR002130">
    <property type="entry name" value="Cyclophilin-type_PPIase_dom"/>
</dbReference>
<dbReference type="InterPro" id="IPR001179">
    <property type="entry name" value="PPIase_FKBP_dom"/>
</dbReference>
<evidence type="ECO:0000313" key="10">
    <source>
        <dbReference type="EMBL" id="UYW02521.1"/>
    </source>
</evidence>
<dbReference type="PANTHER" id="PTHR45625">
    <property type="entry name" value="PEPTIDYL-PROLYL CIS-TRANS ISOMERASE-RELATED"/>
    <property type="match status" value="1"/>
</dbReference>
<accession>A0ABY6M256</accession>
<evidence type="ECO:0000256" key="1">
    <source>
        <dbReference type="ARBA" id="ARBA00000971"/>
    </source>
</evidence>
<keyword evidence="7" id="KW-0732">Signal</keyword>
<keyword evidence="4 6" id="KW-0697">Rotamase</keyword>
<evidence type="ECO:0000256" key="7">
    <source>
        <dbReference type="SAM" id="SignalP"/>
    </source>
</evidence>
<organism evidence="10 11">
    <name type="scientific">Flavobacterium agricola</name>
    <dbReference type="NCBI Taxonomy" id="2870839"/>
    <lineage>
        <taxon>Bacteria</taxon>
        <taxon>Pseudomonadati</taxon>
        <taxon>Bacteroidota</taxon>
        <taxon>Flavobacteriia</taxon>
        <taxon>Flavobacteriales</taxon>
        <taxon>Flavobacteriaceae</taxon>
        <taxon>Flavobacterium</taxon>
    </lineage>
</organism>
<evidence type="ECO:0000259" key="9">
    <source>
        <dbReference type="PROSITE" id="PS50072"/>
    </source>
</evidence>
<dbReference type="Gene3D" id="2.40.100.10">
    <property type="entry name" value="Cyclophilin-like"/>
    <property type="match status" value="1"/>
</dbReference>
<dbReference type="Pfam" id="PF00160">
    <property type="entry name" value="Pro_isomerase"/>
    <property type="match status" value="1"/>
</dbReference>
<reference evidence="10" key="1">
    <citation type="submission" date="2021-08" db="EMBL/GenBank/DDBJ databases">
        <title>Flavobacterium sp. strain CC-SYL302.</title>
        <authorList>
            <person name="Lin S.-Y."/>
            <person name="Lee T.-H."/>
            <person name="Young C.-C."/>
        </authorList>
    </citation>
    <scope>NUCLEOTIDE SEQUENCE</scope>
    <source>
        <strain evidence="10">CC-SYL302</strain>
    </source>
</reference>
<dbReference type="PROSITE" id="PS50072">
    <property type="entry name" value="CSA_PPIASE_2"/>
    <property type="match status" value="1"/>
</dbReference>
<dbReference type="InterPro" id="IPR046357">
    <property type="entry name" value="PPIase_dom_sf"/>
</dbReference>
<dbReference type="PANTHER" id="PTHR45625:SF4">
    <property type="entry name" value="PEPTIDYLPROLYL ISOMERASE DOMAIN AND WD REPEAT-CONTAINING PROTEIN 1"/>
    <property type="match status" value="1"/>
</dbReference>
<dbReference type="GO" id="GO:0003755">
    <property type="term" value="F:peptidyl-prolyl cis-trans isomerase activity"/>
    <property type="evidence" value="ECO:0007669"/>
    <property type="project" value="UniProtKB-EC"/>
</dbReference>
<comment type="catalytic activity">
    <reaction evidence="1 6">
        <text>[protein]-peptidylproline (omega=180) = [protein]-peptidylproline (omega=0)</text>
        <dbReference type="Rhea" id="RHEA:16237"/>
        <dbReference type="Rhea" id="RHEA-COMP:10747"/>
        <dbReference type="Rhea" id="RHEA-COMP:10748"/>
        <dbReference type="ChEBI" id="CHEBI:83833"/>
        <dbReference type="ChEBI" id="CHEBI:83834"/>
        <dbReference type="EC" id="5.2.1.8"/>
    </reaction>
</comment>
<dbReference type="PROSITE" id="PS51257">
    <property type="entry name" value="PROKAR_LIPOPROTEIN"/>
    <property type="match status" value="1"/>
</dbReference>
<evidence type="ECO:0000256" key="4">
    <source>
        <dbReference type="ARBA" id="ARBA00023110"/>
    </source>
</evidence>
<dbReference type="InterPro" id="IPR029000">
    <property type="entry name" value="Cyclophilin-like_dom_sf"/>
</dbReference>
<evidence type="ECO:0000313" key="11">
    <source>
        <dbReference type="Proteomes" id="UP001163328"/>
    </source>
</evidence>
<dbReference type="Gene3D" id="3.10.50.40">
    <property type="match status" value="1"/>
</dbReference>
<gene>
    <name evidence="10" type="ORF">K5I29_06510</name>
</gene>
<dbReference type="SUPFAM" id="SSF54534">
    <property type="entry name" value="FKBP-like"/>
    <property type="match status" value="1"/>
</dbReference>
<keyword evidence="11" id="KW-1185">Reference proteome</keyword>
<sequence length="360" mass="39582">MKTMNAILLSLVTFFMSCTTSSPTAKLEDGLYAEIKTNKGTIVAELFYQQTPVTVANFVSLAEGKNKFVSTEYKGKKYYDGVKFHRVINDFMIQTGDPSGTGSGSPGYKFKDEIVEELKHSDGGFLSMANAGPGTNGSQFFITHKATPWLDGMHTVFGKVVEGMDVVNAINQGDEIESVKIIAKGSSAKKFKADKVFEKYFNDFAKAQKEEEERNAKVIASKKALIEEAKVKGTKTQSGLIYYVVKQGDGEKPAYGQNVNVNYAGYFDDGNLFDTSWEDVATEYNQLDPRRKAADAYAPIPFKYGDKSGLIPGFIEGIENMNFGDKIMVIIPPYLGYGERGAGGVIPPNATLMFEMELLK</sequence>
<feature type="chain" id="PRO_5046486926" description="peptidylprolyl isomerase" evidence="7">
    <location>
        <begin position="26"/>
        <end position="360"/>
    </location>
</feature>
<proteinExistence type="inferred from homology"/>
<dbReference type="RefSeq" id="WP_264435087.1">
    <property type="nucleotide sequence ID" value="NZ_CP081495.1"/>
</dbReference>
<feature type="signal peptide" evidence="7">
    <location>
        <begin position="1"/>
        <end position="25"/>
    </location>
</feature>
<evidence type="ECO:0000256" key="3">
    <source>
        <dbReference type="ARBA" id="ARBA00013194"/>
    </source>
</evidence>
<keyword evidence="5 6" id="KW-0413">Isomerase</keyword>
<name>A0ABY6M256_9FLAO</name>
<dbReference type="PROSITE" id="PS50059">
    <property type="entry name" value="FKBP_PPIASE"/>
    <property type="match status" value="1"/>
</dbReference>
<dbReference type="Proteomes" id="UP001163328">
    <property type="component" value="Chromosome"/>
</dbReference>
<dbReference type="PRINTS" id="PR00153">
    <property type="entry name" value="CSAPPISMRASE"/>
</dbReference>
<feature type="domain" description="PPIase FKBP-type" evidence="8">
    <location>
        <begin position="256"/>
        <end position="360"/>
    </location>
</feature>
<dbReference type="Pfam" id="PF00254">
    <property type="entry name" value="FKBP_C"/>
    <property type="match status" value="1"/>
</dbReference>
<dbReference type="CDD" id="cd00317">
    <property type="entry name" value="cyclophilin"/>
    <property type="match status" value="1"/>
</dbReference>
<comment type="similarity">
    <text evidence="2">Belongs to the cyclophilin-type PPIase family.</text>
</comment>
<feature type="domain" description="PPIase cyclophilin-type" evidence="9">
    <location>
        <begin position="40"/>
        <end position="172"/>
    </location>
</feature>
<dbReference type="SUPFAM" id="SSF50891">
    <property type="entry name" value="Cyclophilin-like"/>
    <property type="match status" value="1"/>
</dbReference>
<dbReference type="InterPro" id="IPR044666">
    <property type="entry name" value="Cyclophilin_A-like"/>
</dbReference>
<evidence type="ECO:0000259" key="8">
    <source>
        <dbReference type="PROSITE" id="PS50059"/>
    </source>
</evidence>
<dbReference type="EMBL" id="CP081495">
    <property type="protein sequence ID" value="UYW02521.1"/>
    <property type="molecule type" value="Genomic_DNA"/>
</dbReference>
<evidence type="ECO:0000256" key="6">
    <source>
        <dbReference type="PROSITE-ProRule" id="PRU00277"/>
    </source>
</evidence>
<dbReference type="EC" id="5.2.1.8" evidence="3 6"/>
<dbReference type="InterPro" id="IPR020892">
    <property type="entry name" value="Cyclophilin-type_PPIase_CS"/>
</dbReference>
<evidence type="ECO:0000256" key="2">
    <source>
        <dbReference type="ARBA" id="ARBA00007365"/>
    </source>
</evidence>
<dbReference type="PROSITE" id="PS00170">
    <property type="entry name" value="CSA_PPIASE_1"/>
    <property type="match status" value="1"/>
</dbReference>
<protein>
    <recommendedName>
        <fullName evidence="3 6">peptidylprolyl isomerase</fullName>
        <ecNumber evidence="3 6">5.2.1.8</ecNumber>
    </recommendedName>
</protein>
<evidence type="ECO:0000256" key="5">
    <source>
        <dbReference type="ARBA" id="ARBA00023235"/>
    </source>
</evidence>